<comment type="caution">
    <text evidence="2">The sequence shown here is derived from an EMBL/GenBank/DDBJ whole genome shotgun (WGS) entry which is preliminary data.</text>
</comment>
<dbReference type="InterPro" id="IPR032710">
    <property type="entry name" value="NTF2-like_dom_sf"/>
</dbReference>
<dbReference type="SUPFAM" id="SSF54427">
    <property type="entry name" value="NTF2-like"/>
    <property type="match status" value="1"/>
</dbReference>
<evidence type="ECO:0000313" key="3">
    <source>
        <dbReference type="Proteomes" id="UP001165590"/>
    </source>
</evidence>
<organism evidence="2 3">
    <name type="scientific">Streptomyces ortus</name>
    <dbReference type="NCBI Taxonomy" id="2867268"/>
    <lineage>
        <taxon>Bacteria</taxon>
        <taxon>Bacillati</taxon>
        <taxon>Actinomycetota</taxon>
        <taxon>Actinomycetes</taxon>
        <taxon>Kitasatosporales</taxon>
        <taxon>Streptomycetaceae</taxon>
        <taxon>Streptomyces</taxon>
    </lineage>
</organism>
<dbReference type="Gene3D" id="3.10.450.50">
    <property type="match status" value="1"/>
</dbReference>
<accession>A0ABT3VH13</accession>
<gene>
    <name evidence="2" type="ORF">K3769_39990</name>
</gene>
<evidence type="ECO:0000313" key="2">
    <source>
        <dbReference type="EMBL" id="MCX4238851.1"/>
    </source>
</evidence>
<keyword evidence="3" id="KW-1185">Reference proteome</keyword>
<dbReference type="RefSeq" id="WP_267031108.1">
    <property type="nucleotide sequence ID" value="NZ_JAIFZO010000002.1"/>
</dbReference>
<proteinExistence type="predicted"/>
<dbReference type="Pfam" id="PF12680">
    <property type="entry name" value="SnoaL_2"/>
    <property type="match status" value="1"/>
</dbReference>
<protein>
    <submittedName>
        <fullName evidence="2">Nuclear transport factor 2 family protein</fullName>
    </submittedName>
</protein>
<evidence type="ECO:0000259" key="1">
    <source>
        <dbReference type="Pfam" id="PF12680"/>
    </source>
</evidence>
<reference evidence="2" key="1">
    <citation type="journal article" date="2022" name="bioRxiv">
        <title>Discovery and biosynthetic assessment of Streptomyces ortus sp nov. isolated from a deep-sea sponge.</title>
        <authorList>
            <person name="Williams S.E."/>
        </authorList>
    </citation>
    <scope>NUCLEOTIDE SEQUENCE</scope>
    <source>
        <strain evidence="2">A15ISP2-DRY2</strain>
    </source>
</reference>
<sequence>MSDNTAGSRSYHESMQGWAAAINAQDVEKMVSFFSEDVSFEDVAMQRKCRGRDQLRALLRDWMATYETTTARLLSVSASKTTGFTEWELTVTRAASPCPAGVNRHGIVLVRGACVDEFGPDGLIHHHRDYWNTAELDAP</sequence>
<dbReference type="EMBL" id="JAIFZO010000002">
    <property type="protein sequence ID" value="MCX4238851.1"/>
    <property type="molecule type" value="Genomic_DNA"/>
</dbReference>
<dbReference type="InterPro" id="IPR037401">
    <property type="entry name" value="SnoaL-like"/>
</dbReference>
<feature type="domain" description="SnoaL-like" evidence="1">
    <location>
        <begin position="16"/>
        <end position="126"/>
    </location>
</feature>
<dbReference type="Proteomes" id="UP001165590">
    <property type="component" value="Unassembled WGS sequence"/>
</dbReference>
<name>A0ABT3VH13_9ACTN</name>